<proteinExistence type="predicted"/>
<protein>
    <recommendedName>
        <fullName evidence="4">EcsC family protein</fullName>
    </recommendedName>
</protein>
<feature type="compositionally biased region" description="Pro residues" evidence="1">
    <location>
        <begin position="1"/>
        <end position="15"/>
    </location>
</feature>
<feature type="compositionally biased region" description="Basic and acidic residues" evidence="1">
    <location>
        <begin position="23"/>
        <end position="37"/>
    </location>
</feature>
<name>A0ABP7PAA8_9ACTN</name>
<accession>A0ABP7PAA8</accession>
<dbReference type="Proteomes" id="UP001418444">
    <property type="component" value="Unassembled WGS sequence"/>
</dbReference>
<gene>
    <name evidence="2" type="ORF">GCM10022231_22630</name>
</gene>
<evidence type="ECO:0000313" key="3">
    <source>
        <dbReference type="Proteomes" id="UP001418444"/>
    </source>
</evidence>
<evidence type="ECO:0000256" key="1">
    <source>
        <dbReference type="SAM" id="MobiDB-lite"/>
    </source>
</evidence>
<evidence type="ECO:0000313" key="2">
    <source>
        <dbReference type="EMBL" id="GAA3961984.1"/>
    </source>
</evidence>
<evidence type="ECO:0008006" key="4">
    <source>
        <dbReference type="Google" id="ProtNLM"/>
    </source>
</evidence>
<dbReference type="EMBL" id="BAAAZW010000006">
    <property type="protein sequence ID" value="GAA3961984.1"/>
    <property type="molecule type" value="Genomic_DNA"/>
</dbReference>
<organism evidence="2 3">
    <name type="scientific">Gordonia caeni</name>
    <dbReference type="NCBI Taxonomy" id="1007097"/>
    <lineage>
        <taxon>Bacteria</taxon>
        <taxon>Bacillati</taxon>
        <taxon>Actinomycetota</taxon>
        <taxon>Actinomycetes</taxon>
        <taxon>Mycobacteriales</taxon>
        <taxon>Gordoniaceae</taxon>
        <taxon>Gordonia</taxon>
    </lineage>
</organism>
<comment type="caution">
    <text evidence="2">The sequence shown here is derived from an EMBL/GenBank/DDBJ whole genome shotgun (WGS) entry which is preliminary data.</text>
</comment>
<sequence length="294" mass="30681">MAHDTPPPGNQPPGPSVGTTLSDRTEHAMIRSKKDAAEASPDPHAQLDVRRDTALPAAGTDEKHSRSAAVVARIVEKAHRLQEPAVARYVAKLRAAHPDDSPEQIIRRLERRYLNAVTVSGGAVGATASIPGVGTIAALSALSADTAVFIEASALLALATAEVYGISPHETERRRALVLSVALGEEGIAALGKVAGTRGTDALTRLAGPALSTRRLASMNKMLTNRLVKKFAVRRAPILAGKLIPGGIGAAVGGAGNRALGTLVLRNAHEAFGPPPRFWDVDGVAVRTHDSELH</sequence>
<reference evidence="3" key="1">
    <citation type="journal article" date="2019" name="Int. J. Syst. Evol. Microbiol.">
        <title>The Global Catalogue of Microorganisms (GCM) 10K type strain sequencing project: providing services to taxonomists for standard genome sequencing and annotation.</title>
        <authorList>
            <consortium name="The Broad Institute Genomics Platform"/>
            <consortium name="The Broad Institute Genome Sequencing Center for Infectious Disease"/>
            <person name="Wu L."/>
            <person name="Ma J."/>
        </authorList>
    </citation>
    <scope>NUCLEOTIDE SEQUENCE [LARGE SCALE GENOMIC DNA]</scope>
    <source>
        <strain evidence="3">JCM 16923</strain>
    </source>
</reference>
<keyword evidence="3" id="KW-1185">Reference proteome</keyword>
<feature type="region of interest" description="Disordered" evidence="1">
    <location>
        <begin position="1"/>
        <end position="49"/>
    </location>
</feature>